<feature type="transmembrane region" description="Helical" evidence="1">
    <location>
        <begin position="304"/>
        <end position="326"/>
    </location>
</feature>
<feature type="transmembrane region" description="Helical" evidence="1">
    <location>
        <begin position="338"/>
        <end position="362"/>
    </location>
</feature>
<feature type="transmembrane region" description="Helical" evidence="1">
    <location>
        <begin position="102"/>
        <end position="126"/>
    </location>
</feature>
<feature type="transmembrane region" description="Helical" evidence="1">
    <location>
        <begin position="382"/>
        <end position="403"/>
    </location>
</feature>
<feature type="transmembrane region" description="Helical" evidence="1">
    <location>
        <begin position="210"/>
        <end position="229"/>
    </location>
</feature>
<keyword evidence="1" id="KW-1133">Transmembrane helix</keyword>
<evidence type="ECO:0000256" key="1">
    <source>
        <dbReference type="SAM" id="Phobius"/>
    </source>
</evidence>
<sequence length="524" mass="56417">MQAGTIANAGAAAPVPAAAAPAAAAPAAAAHAAAGTGPSGQHQQQQPAAQKQKRLYFIDWLRTVLTVLVVVHHVWNSFRTTGGDIYWVGQKSDKPDYLVETIITWVASTPSMPYAMCLFFLLAGYFTPGSYNRKGPLLHVYDRLIRLLLPVVVYAVLIHPLILTINKAAGVPAAVATKILPVAGFMQSASYSEAWRWWFAHFNIVPGPTWFIWCLFWFDVGYVLLRMLHKAAVKQGWLRRQSESGSAAAAAKGSSDGAARTATTTKQTSSGDAVIDVANGSSSGVPDKAAAVQLAVAEEYSVKAVLIGMAVLTLAFTAVSFGAVMATYNSDKAMGYDGFYVISPLIVFRPSWIGPNAISYILGCQAAKLNLLRKLPARMTSYCLGAAALWWPIGCGIFDYLALPYRPEELWGTHPISGAMVGYVLYSKFSQWAFAVVWAVGLLLLFRELFNHAPGRLGKQLIAGAYGAYIIHPLFIPLWAWAFRGVAFTTLVGNAIAVSPLVVVSSWAFTALVRCIPGTKRVLG</sequence>
<feature type="transmembrane region" description="Helical" evidence="1">
    <location>
        <begin position="147"/>
        <end position="165"/>
    </location>
</feature>
<keyword evidence="4" id="KW-1185">Reference proteome</keyword>
<keyword evidence="1" id="KW-0472">Membrane</keyword>
<evidence type="ECO:0000313" key="3">
    <source>
        <dbReference type="EMBL" id="SZX64800.1"/>
    </source>
</evidence>
<keyword evidence="1" id="KW-0812">Transmembrane</keyword>
<evidence type="ECO:0000259" key="2">
    <source>
        <dbReference type="Pfam" id="PF01757"/>
    </source>
</evidence>
<feature type="transmembrane region" description="Helical" evidence="1">
    <location>
        <begin position="488"/>
        <end position="513"/>
    </location>
</feature>
<dbReference type="EMBL" id="FNXT01000469">
    <property type="protein sequence ID" value="SZX64800.1"/>
    <property type="molecule type" value="Genomic_DNA"/>
</dbReference>
<reference evidence="3 4" key="1">
    <citation type="submission" date="2016-10" db="EMBL/GenBank/DDBJ databases">
        <authorList>
            <person name="Cai Z."/>
        </authorList>
    </citation>
    <scope>NUCLEOTIDE SEQUENCE [LARGE SCALE GENOMIC DNA]</scope>
</reference>
<feature type="transmembrane region" description="Helical" evidence="1">
    <location>
        <begin position="461"/>
        <end position="482"/>
    </location>
</feature>
<accession>A0A383VIQ5</accession>
<dbReference type="GO" id="GO:0016747">
    <property type="term" value="F:acyltransferase activity, transferring groups other than amino-acyl groups"/>
    <property type="evidence" value="ECO:0007669"/>
    <property type="project" value="InterPro"/>
</dbReference>
<proteinExistence type="predicted"/>
<dbReference type="Pfam" id="PF01757">
    <property type="entry name" value="Acyl_transf_3"/>
    <property type="match status" value="1"/>
</dbReference>
<organism evidence="3 4">
    <name type="scientific">Tetradesmus obliquus</name>
    <name type="common">Green alga</name>
    <name type="synonym">Acutodesmus obliquus</name>
    <dbReference type="NCBI Taxonomy" id="3088"/>
    <lineage>
        <taxon>Eukaryota</taxon>
        <taxon>Viridiplantae</taxon>
        <taxon>Chlorophyta</taxon>
        <taxon>core chlorophytes</taxon>
        <taxon>Chlorophyceae</taxon>
        <taxon>CS clade</taxon>
        <taxon>Sphaeropleales</taxon>
        <taxon>Scenedesmaceae</taxon>
        <taxon>Tetradesmus</taxon>
    </lineage>
</organism>
<feature type="domain" description="Acyltransferase 3" evidence="2">
    <location>
        <begin position="56"/>
        <end position="230"/>
    </location>
</feature>
<gene>
    <name evidence="3" type="ORF">BQ4739_LOCUS5289</name>
</gene>
<dbReference type="Proteomes" id="UP000256970">
    <property type="component" value="Unassembled WGS sequence"/>
</dbReference>
<evidence type="ECO:0000313" key="4">
    <source>
        <dbReference type="Proteomes" id="UP000256970"/>
    </source>
</evidence>
<feature type="transmembrane region" description="Helical" evidence="1">
    <location>
        <begin position="55"/>
        <end position="75"/>
    </location>
</feature>
<dbReference type="AlphaFoldDB" id="A0A383VIQ5"/>
<feature type="transmembrane region" description="Helical" evidence="1">
    <location>
        <begin position="429"/>
        <end position="449"/>
    </location>
</feature>
<protein>
    <recommendedName>
        <fullName evidence="2">Acyltransferase 3 domain-containing protein</fullName>
    </recommendedName>
</protein>
<dbReference type="InterPro" id="IPR050623">
    <property type="entry name" value="Glucan_succinyl_AcylTrfase"/>
</dbReference>
<dbReference type="InterPro" id="IPR002656">
    <property type="entry name" value="Acyl_transf_3_dom"/>
</dbReference>
<dbReference type="PANTHER" id="PTHR36927">
    <property type="entry name" value="BLR4337 PROTEIN"/>
    <property type="match status" value="1"/>
</dbReference>
<name>A0A383VIQ5_TETOB</name>